<feature type="non-terminal residue" evidence="1">
    <location>
        <position position="68"/>
    </location>
</feature>
<name>A0AAD7ZCL5_DIPPU</name>
<feature type="non-terminal residue" evidence="1">
    <location>
        <position position="1"/>
    </location>
</feature>
<evidence type="ECO:0000313" key="2">
    <source>
        <dbReference type="Proteomes" id="UP001233999"/>
    </source>
</evidence>
<dbReference type="AlphaFoldDB" id="A0AAD7ZCL5"/>
<gene>
    <name evidence="1" type="ORF">L9F63_005598</name>
</gene>
<sequence>AYWLSEKPIGEMRKKVFSEFLTRWRDDHVFTHRSQISSPLNQQFISHTSSVIDFSQSQSRLTNCPELL</sequence>
<protein>
    <submittedName>
        <fullName evidence="1">Uncharacterized protein</fullName>
    </submittedName>
</protein>
<organism evidence="1 2">
    <name type="scientific">Diploptera punctata</name>
    <name type="common">Pacific beetle cockroach</name>
    <dbReference type="NCBI Taxonomy" id="6984"/>
    <lineage>
        <taxon>Eukaryota</taxon>
        <taxon>Metazoa</taxon>
        <taxon>Ecdysozoa</taxon>
        <taxon>Arthropoda</taxon>
        <taxon>Hexapoda</taxon>
        <taxon>Insecta</taxon>
        <taxon>Pterygota</taxon>
        <taxon>Neoptera</taxon>
        <taxon>Polyneoptera</taxon>
        <taxon>Dictyoptera</taxon>
        <taxon>Blattodea</taxon>
        <taxon>Blaberoidea</taxon>
        <taxon>Blaberidae</taxon>
        <taxon>Diplopterinae</taxon>
        <taxon>Diploptera</taxon>
    </lineage>
</organism>
<reference evidence="1" key="2">
    <citation type="submission" date="2023-05" db="EMBL/GenBank/DDBJ databases">
        <authorList>
            <person name="Fouks B."/>
        </authorList>
    </citation>
    <scope>NUCLEOTIDE SEQUENCE</scope>
    <source>
        <strain evidence="1">Stay&amp;Tobe</strain>
        <tissue evidence="1">Testes</tissue>
    </source>
</reference>
<dbReference type="Proteomes" id="UP001233999">
    <property type="component" value="Unassembled WGS sequence"/>
</dbReference>
<comment type="caution">
    <text evidence="1">The sequence shown here is derived from an EMBL/GenBank/DDBJ whole genome shotgun (WGS) entry which is preliminary data.</text>
</comment>
<proteinExistence type="predicted"/>
<dbReference type="EMBL" id="JASPKZ010008902">
    <property type="protein sequence ID" value="KAJ9578209.1"/>
    <property type="molecule type" value="Genomic_DNA"/>
</dbReference>
<evidence type="ECO:0000313" key="1">
    <source>
        <dbReference type="EMBL" id="KAJ9578209.1"/>
    </source>
</evidence>
<reference evidence="1" key="1">
    <citation type="journal article" date="2023" name="IScience">
        <title>Live-bearing cockroach genome reveals convergent evolutionary mechanisms linked to viviparity in insects and beyond.</title>
        <authorList>
            <person name="Fouks B."/>
            <person name="Harrison M.C."/>
            <person name="Mikhailova A.A."/>
            <person name="Marchal E."/>
            <person name="English S."/>
            <person name="Carruthers M."/>
            <person name="Jennings E.C."/>
            <person name="Chiamaka E.L."/>
            <person name="Frigard R.A."/>
            <person name="Pippel M."/>
            <person name="Attardo G.M."/>
            <person name="Benoit J.B."/>
            <person name="Bornberg-Bauer E."/>
            <person name="Tobe S.S."/>
        </authorList>
    </citation>
    <scope>NUCLEOTIDE SEQUENCE</scope>
    <source>
        <strain evidence="1">Stay&amp;Tobe</strain>
    </source>
</reference>
<keyword evidence="2" id="KW-1185">Reference proteome</keyword>
<accession>A0AAD7ZCL5</accession>